<gene>
    <name evidence="1" type="ORF">CUN48_14090</name>
</gene>
<dbReference type="AlphaFoldDB" id="A0A2M8Q9E5"/>
<proteinExistence type="predicted"/>
<comment type="caution">
    <text evidence="1">The sequence shown here is derived from an EMBL/GenBank/DDBJ whole genome shotgun (WGS) entry which is preliminary data.</text>
</comment>
<dbReference type="Proteomes" id="UP000230790">
    <property type="component" value="Unassembled WGS sequence"/>
</dbReference>
<sequence length="247" mass="28934">MWRWKRWIDSLRALRFGAHQMAVVDDGAGWERAAFSPEAHWLNNAEAYQDALEAWRKNPLAWRIIAITTDYVVGEGLSATSRQPEVQAFIERFWNHPRNRLDLRLEALCDELSRAGDVFVLLFRNPQDGLSYLRFVTKDRIRRIQTAENDWESERAYIELQGSQERCWLSPQDPQAQSQEAVMLHYAVNRPLGCLLGESDLAALIPWLQRYARLLEDRVRLNWAMRAFLWIVTVPSHRVAAKAEQYR</sequence>
<accession>A0A2M8Q9E5</accession>
<dbReference type="EMBL" id="PGTN01000245">
    <property type="protein sequence ID" value="PJF46380.1"/>
    <property type="molecule type" value="Genomic_DNA"/>
</dbReference>
<evidence type="ECO:0000313" key="2">
    <source>
        <dbReference type="Proteomes" id="UP000230790"/>
    </source>
</evidence>
<organism evidence="1 2">
    <name type="scientific">Candidatus Thermofonsia Clade 3 bacterium</name>
    <dbReference type="NCBI Taxonomy" id="2364212"/>
    <lineage>
        <taxon>Bacteria</taxon>
        <taxon>Bacillati</taxon>
        <taxon>Chloroflexota</taxon>
        <taxon>Candidatus Thermofontia</taxon>
        <taxon>Candidatus Thermofonsia Clade 3</taxon>
    </lineage>
</organism>
<name>A0A2M8Q9E5_9CHLR</name>
<evidence type="ECO:0000313" key="1">
    <source>
        <dbReference type="EMBL" id="PJF46380.1"/>
    </source>
</evidence>
<reference evidence="1 2" key="1">
    <citation type="submission" date="2017-11" db="EMBL/GenBank/DDBJ databases">
        <title>Evolution of Phototrophy in the Chloroflexi Phylum Driven by Horizontal Gene Transfer.</title>
        <authorList>
            <person name="Ward L.M."/>
            <person name="Hemp J."/>
            <person name="Shih P.M."/>
            <person name="Mcglynn S.E."/>
            <person name="Fischer W."/>
        </authorList>
    </citation>
    <scope>NUCLEOTIDE SEQUENCE [LARGE SCALE GENOMIC DNA]</scope>
    <source>
        <strain evidence="1">JP3_7</strain>
    </source>
</reference>
<feature type="non-terminal residue" evidence="1">
    <location>
        <position position="247"/>
    </location>
</feature>
<protein>
    <submittedName>
        <fullName evidence="1">Uncharacterized protein</fullName>
    </submittedName>
</protein>